<dbReference type="PROSITE" id="PS51832">
    <property type="entry name" value="HD_GYP"/>
    <property type="match status" value="1"/>
</dbReference>
<dbReference type="SUPFAM" id="SSF109604">
    <property type="entry name" value="HD-domain/PDEase-like"/>
    <property type="match status" value="1"/>
</dbReference>
<dbReference type="InterPro" id="IPR003607">
    <property type="entry name" value="HD/PDEase_dom"/>
</dbReference>
<dbReference type="STRING" id="879212.DespoDRAFT_02360"/>
<sequence length="455" mass="51305">MALRLSILYVGLRCPRELASATPHLSLTCVNTPDAIKFQKHRSDVVLMDPFVHDNEIGPEKVRSWFDSFRSHNFRFSPALFVIVPEEIKKSVRLSLMESGADQVLDWPLDTREIEVKAKSVLDKLHLEQALFSKTGSLEKSFRYLDRFKRELKEVKDELLEDKSNLNIALKQIQQMSEERRRLKQSLLDIRTQMAEDMEGFGYILYTLIRQRVELNRGHGERVGKIACFVAAQMGLSEKQLEDMSTAGMLHETGLLFLSKDYICESVSGGEEAAQRSDNFLTTYDQTMIVQFPVKGAELLSHCRGFERPAAIIRSLNENVDGTGYPDGLKRQHIPLTSRILAAADELETLRENNGAFGIQDLLSGLEPLIGTRLDPLVAGWLEKYAVLHLGGDMLKVRGVGVEQLKPGMVLSATLFTQTGTKLLPAGQTLTQQAIDKIIQYHRAYPVDETVYIKV</sequence>
<proteinExistence type="predicted"/>
<evidence type="ECO:0000256" key="1">
    <source>
        <dbReference type="SAM" id="Coils"/>
    </source>
</evidence>
<dbReference type="CDD" id="cd00077">
    <property type="entry name" value="HDc"/>
    <property type="match status" value="1"/>
</dbReference>
<gene>
    <name evidence="3" type="ORF">DespoDRAFT_02360</name>
</gene>
<dbReference type="HOGENOM" id="CLU_600950_0_0_7"/>
<protein>
    <recommendedName>
        <fullName evidence="2">HD-GYP domain-containing protein</fullName>
    </recommendedName>
</protein>
<dbReference type="Pfam" id="PF13487">
    <property type="entry name" value="HD_5"/>
    <property type="match status" value="1"/>
</dbReference>
<dbReference type="eggNOG" id="COG3437">
    <property type="taxonomic scope" value="Bacteria"/>
</dbReference>
<keyword evidence="1" id="KW-0175">Coiled coil</keyword>
<dbReference type="InterPro" id="IPR037522">
    <property type="entry name" value="HD_GYP_dom"/>
</dbReference>
<keyword evidence="4" id="KW-1185">Reference proteome</keyword>
<feature type="coiled-coil region" evidence="1">
    <location>
        <begin position="138"/>
        <end position="193"/>
    </location>
</feature>
<organism evidence="3 4">
    <name type="scientific">Desulfobacter postgatei 2ac9</name>
    <dbReference type="NCBI Taxonomy" id="879212"/>
    <lineage>
        <taxon>Bacteria</taxon>
        <taxon>Pseudomonadati</taxon>
        <taxon>Thermodesulfobacteriota</taxon>
        <taxon>Desulfobacteria</taxon>
        <taxon>Desulfobacterales</taxon>
        <taxon>Desulfobacteraceae</taxon>
        <taxon>Desulfobacter</taxon>
    </lineage>
</organism>
<accession>I5B411</accession>
<dbReference type="OrthoDB" id="5411471at2"/>
<dbReference type="InterPro" id="IPR052020">
    <property type="entry name" value="Cyclic_di-GMP/3'3'-cGAMP_PDE"/>
</dbReference>
<dbReference type="Gene3D" id="1.10.3210.10">
    <property type="entry name" value="Hypothetical protein af1432"/>
    <property type="match status" value="1"/>
</dbReference>
<dbReference type="RefSeq" id="WP_004073696.1">
    <property type="nucleotide sequence ID" value="NZ_CM001488.1"/>
</dbReference>
<reference evidence="3 4" key="1">
    <citation type="submission" date="2011-09" db="EMBL/GenBank/DDBJ databases">
        <authorList>
            <consortium name="US DOE Joint Genome Institute (JGI-PGF)"/>
            <person name="Lucas S."/>
            <person name="Han J."/>
            <person name="Lapidus A."/>
            <person name="Cheng J.-F."/>
            <person name="Goodwin L."/>
            <person name="Pitluck S."/>
            <person name="Peters L."/>
            <person name="Land M.L."/>
            <person name="Hauser L."/>
            <person name="Orellana R."/>
            <person name="Lovley D."/>
            <person name="Woyke T.J."/>
        </authorList>
    </citation>
    <scope>NUCLEOTIDE SEQUENCE [LARGE SCALE GENOMIC DNA]</scope>
    <source>
        <strain evidence="3 4">2ac9</strain>
    </source>
</reference>
<feature type="domain" description="HD-GYP" evidence="2">
    <location>
        <begin position="194"/>
        <end position="398"/>
    </location>
</feature>
<dbReference type="PANTHER" id="PTHR45228">
    <property type="entry name" value="CYCLIC DI-GMP PHOSPHODIESTERASE TM_0186-RELATED"/>
    <property type="match status" value="1"/>
</dbReference>
<evidence type="ECO:0000259" key="2">
    <source>
        <dbReference type="PROSITE" id="PS51832"/>
    </source>
</evidence>
<evidence type="ECO:0000313" key="3">
    <source>
        <dbReference type="EMBL" id="EIM64224.1"/>
    </source>
</evidence>
<name>I5B411_9BACT</name>
<evidence type="ECO:0000313" key="4">
    <source>
        <dbReference type="Proteomes" id="UP000005778"/>
    </source>
</evidence>
<dbReference type="AlphaFoldDB" id="I5B411"/>
<reference evidence="3 4" key="2">
    <citation type="submission" date="2012-02" db="EMBL/GenBank/DDBJ databases">
        <title>Improved High-Quality Draft sequence of Desulfobacter postgatei 2ac9.</title>
        <authorList>
            <consortium name="US DOE Joint Genome Institute"/>
            <person name="Lucas S."/>
            <person name="Han J."/>
            <person name="Lapidus A."/>
            <person name="Cheng J.-F."/>
            <person name="Goodwin L."/>
            <person name="Pitluck S."/>
            <person name="Peters L."/>
            <person name="Ovchinnikova G."/>
            <person name="Held B."/>
            <person name="Detter J.C."/>
            <person name="Han C."/>
            <person name="Tapia R."/>
            <person name="Land M."/>
            <person name="Hauser L."/>
            <person name="Kyrpides N."/>
            <person name="Ivanova N."/>
            <person name="Pagani I."/>
            <person name="Orellana R."/>
            <person name="Lovley D."/>
            <person name="Woyke T."/>
        </authorList>
    </citation>
    <scope>NUCLEOTIDE SEQUENCE [LARGE SCALE GENOMIC DNA]</scope>
    <source>
        <strain evidence="3 4">2ac9</strain>
    </source>
</reference>
<dbReference type="EMBL" id="CM001488">
    <property type="protein sequence ID" value="EIM64224.1"/>
    <property type="molecule type" value="Genomic_DNA"/>
</dbReference>
<dbReference type="Proteomes" id="UP000005778">
    <property type="component" value="Chromosome"/>
</dbReference>